<dbReference type="SUPFAM" id="SSF53335">
    <property type="entry name" value="S-adenosyl-L-methionine-dependent methyltransferases"/>
    <property type="match status" value="1"/>
</dbReference>
<dbReference type="AlphaFoldDB" id="A0A8T4ISY9"/>
<dbReference type="GO" id="GO:0008168">
    <property type="term" value="F:methyltransferase activity"/>
    <property type="evidence" value="ECO:0007669"/>
    <property type="project" value="UniProtKB-KW"/>
</dbReference>
<dbReference type="InterPro" id="IPR041698">
    <property type="entry name" value="Methyltransf_25"/>
</dbReference>
<dbReference type="Proteomes" id="UP000675554">
    <property type="component" value="Unassembled WGS sequence"/>
</dbReference>
<evidence type="ECO:0000313" key="4">
    <source>
        <dbReference type="EMBL" id="MBR7674808.1"/>
    </source>
</evidence>
<dbReference type="CDD" id="cd02440">
    <property type="entry name" value="AdoMet_MTases"/>
    <property type="match status" value="1"/>
</dbReference>
<dbReference type="InterPro" id="IPR029063">
    <property type="entry name" value="SAM-dependent_MTases_sf"/>
</dbReference>
<gene>
    <name evidence="4" type="ORF">KDA82_17625</name>
</gene>
<dbReference type="EMBL" id="JAGSMN010000386">
    <property type="protein sequence ID" value="MBR7674808.1"/>
    <property type="molecule type" value="Genomic_DNA"/>
</dbReference>
<keyword evidence="2" id="KW-0808">Transferase</keyword>
<dbReference type="PANTHER" id="PTHR43861:SF1">
    <property type="entry name" value="TRANS-ACONITATE 2-METHYLTRANSFERASE"/>
    <property type="match status" value="1"/>
</dbReference>
<evidence type="ECO:0000313" key="5">
    <source>
        <dbReference type="Proteomes" id="UP000675554"/>
    </source>
</evidence>
<accession>A0A8T4ISY9</accession>
<dbReference type="Pfam" id="PF13649">
    <property type="entry name" value="Methyltransf_25"/>
    <property type="match status" value="1"/>
</dbReference>
<proteinExistence type="predicted"/>
<name>A0A8T4ISY9_9ACTN</name>
<reference evidence="4" key="1">
    <citation type="submission" date="2021-04" db="EMBL/GenBank/DDBJ databases">
        <title>Sequencing of actinobacteria type strains.</title>
        <authorList>
            <person name="Nguyen G.-S."/>
            <person name="Wentzel A."/>
        </authorList>
    </citation>
    <scope>NUCLEOTIDE SEQUENCE</scope>
    <source>
        <strain evidence="4">DSM 42095</strain>
    </source>
</reference>
<dbReference type="GO" id="GO:0017000">
    <property type="term" value="P:antibiotic biosynthetic process"/>
    <property type="evidence" value="ECO:0007669"/>
    <property type="project" value="UniProtKB-ARBA"/>
</dbReference>
<dbReference type="PANTHER" id="PTHR43861">
    <property type="entry name" value="TRANS-ACONITATE 2-METHYLTRANSFERASE-RELATED"/>
    <property type="match status" value="1"/>
</dbReference>
<protein>
    <submittedName>
        <fullName evidence="4">Class I SAM-dependent methyltransferase</fullName>
    </submittedName>
</protein>
<organism evidence="4 5">
    <name type="scientific">Streptomyces daliensis</name>
    <dbReference type="NCBI Taxonomy" id="299421"/>
    <lineage>
        <taxon>Bacteria</taxon>
        <taxon>Bacillati</taxon>
        <taxon>Actinomycetota</taxon>
        <taxon>Actinomycetes</taxon>
        <taxon>Kitasatosporales</taxon>
        <taxon>Streptomycetaceae</taxon>
        <taxon>Streptomyces</taxon>
    </lineage>
</organism>
<sequence>MPVQHSIDDERELWDTYARSEKVREQAVSGPPAFRWTQYEGHGPGVELLGDPGTALEIGCGTARMAGYLSERGVKVSGVDLSPVMVEQVSRRWPGVRFFAAEVLEHLSQNEDTYDAVYSMFGAVWFTDPEKLFPLVLQRLSPGGVLAFSQPPAIPGAYGPQGMYKGGFAGRAMYTYRYSFEPETWGDLLLGAGFGTVRTEVVDAPVEGHIGTLIVTARKPSRQTA</sequence>
<evidence type="ECO:0000259" key="3">
    <source>
        <dbReference type="Pfam" id="PF13649"/>
    </source>
</evidence>
<comment type="caution">
    <text evidence="4">The sequence shown here is derived from an EMBL/GenBank/DDBJ whole genome shotgun (WGS) entry which is preliminary data.</text>
</comment>
<keyword evidence="5" id="KW-1185">Reference proteome</keyword>
<evidence type="ECO:0000256" key="2">
    <source>
        <dbReference type="ARBA" id="ARBA00022679"/>
    </source>
</evidence>
<evidence type="ECO:0000256" key="1">
    <source>
        <dbReference type="ARBA" id="ARBA00022603"/>
    </source>
</evidence>
<keyword evidence="1 4" id="KW-0489">Methyltransferase</keyword>
<dbReference type="GO" id="GO:0032259">
    <property type="term" value="P:methylation"/>
    <property type="evidence" value="ECO:0007669"/>
    <property type="project" value="UniProtKB-KW"/>
</dbReference>
<dbReference type="Gene3D" id="3.40.50.150">
    <property type="entry name" value="Vaccinia Virus protein VP39"/>
    <property type="match status" value="1"/>
</dbReference>
<feature type="domain" description="Methyltransferase" evidence="3">
    <location>
        <begin position="56"/>
        <end position="144"/>
    </location>
</feature>